<evidence type="ECO:0000313" key="7">
    <source>
        <dbReference type="EMBL" id="RYB07679.1"/>
    </source>
</evidence>
<evidence type="ECO:0000256" key="2">
    <source>
        <dbReference type="ARBA" id="ARBA00007524"/>
    </source>
</evidence>
<dbReference type="CDD" id="cd15904">
    <property type="entry name" value="TSPO_MBR"/>
    <property type="match status" value="1"/>
</dbReference>
<keyword evidence="5 6" id="KW-0472">Membrane</keyword>
<organism evidence="7 8">
    <name type="scientific">Lichenibacterium ramalinae</name>
    <dbReference type="NCBI Taxonomy" id="2316527"/>
    <lineage>
        <taxon>Bacteria</taxon>
        <taxon>Pseudomonadati</taxon>
        <taxon>Pseudomonadota</taxon>
        <taxon>Alphaproteobacteria</taxon>
        <taxon>Hyphomicrobiales</taxon>
        <taxon>Lichenihabitantaceae</taxon>
        <taxon>Lichenibacterium</taxon>
    </lineage>
</organism>
<dbReference type="Proteomes" id="UP000289411">
    <property type="component" value="Unassembled WGS sequence"/>
</dbReference>
<dbReference type="InterPro" id="IPR038330">
    <property type="entry name" value="TspO/MBR-related_sf"/>
</dbReference>
<reference evidence="7 8" key="1">
    <citation type="submission" date="2018-09" db="EMBL/GenBank/DDBJ databases">
        <authorList>
            <person name="Grouzdev D.S."/>
            <person name="Krutkina M.S."/>
        </authorList>
    </citation>
    <scope>NUCLEOTIDE SEQUENCE [LARGE SCALE GENOMIC DNA]</scope>
    <source>
        <strain evidence="7 8">RmlP001</strain>
    </source>
</reference>
<gene>
    <name evidence="7" type="ORF">D3272_00665</name>
</gene>
<evidence type="ECO:0000256" key="6">
    <source>
        <dbReference type="SAM" id="Phobius"/>
    </source>
</evidence>
<evidence type="ECO:0000256" key="4">
    <source>
        <dbReference type="ARBA" id="ARBA00022989"/>
    </source>
</evidence>
<evidence type="ECO:0000256" key="3">
    <source>
        <dbReference type="ARBA" id="ARBA00022692"/>
    </source>
</evidence>
<accession>A0A4Q2RGU1</accession>
<dbReference type="EMBL" id="QYBC01000001">
    <property type="protein sequence ID" value="RYB07679.1"/>
    <property type="molecule type" value="Genomic_DNA"/>
</dbReference>
<dbReference type="InterPro" id="IPR004307">
    <property type="entry name" value="TspO_MBR"/>
</dbReference>
<feature type="transmembrane region" description="Helical" evidence="6">
    <location>
        <begin position="68"/>
        <end position="87"/>
    </location>
</feature>
<dbReference type="RefSeq" id="WP_129217149.1">
    <property type="nucleotide sequence ID" value="NZ_QYBC01000001.1"/>
</dbReference>
<dbReference type="Pfam" id="PF03073">
    <property type="entry name" value="TspO_MBR"/>
    <property type="match status" value="1"/>
</dbReference>
<sequence>MLVVGAATAWTAAMALSNLRWYSGLLKPTFAPGPWLAALIGLVLAVTVAWGLIRILGRPDYLPDRPGALRMAWIALGLSVLWSWLFFAGRHPSLALAVAGGLGIAAAWAALRCAAVDRRAGLLFLPFTLAAIFVFLLDLSIALRNG</sequence>
<reference evidence="7 8" key="2">
    <citation type="submission" date="2019-02" db="EMBL/GenBank/DDBJ databases">
        <title>'Lichenibacterium ramalinii' gen. nov. sp. nov., 'Lichenibacterium minor' gen. nov. sp. nov.</title>
        <authorList>
            <person name="Pankratov T."/>
        </authorList>
    </citation>
    <scope>NUCLEOTIDE SEQUENCE [LARGE SCALE GENOMIC DNA]</scope>
    <source>
        <strain evidence="7 8">RmlP001</strain>
    </source>
</reference>
<comment type="subcellular location">
    <subcellularLocation>
        <location evidence="1">Membrane</location>
        <topology evidence="1">Multi-pass membrane protein</topology>
    </subcellularLocation>
</comment>
<name>A0A4Q2RGU1_9HYPH</name>
<evidence type="ECO:0000256" key="1">
    <source>
        <dbReference type="ARBA" id="ARBA00004141"/>
    </source>
</evidence>
<comment type="similarity">
    <text evidence="2">Belongs to the TspO/BZRP family.</text>
</comment>
<dbReference type="GO" id="GO:0016020">
    <property type="term" value="C:membrane"/>
    <property type="evidence" value="ECO:0007669"/>
    <property type="project" value="UniProtKB-SubCell"/>
</dbReference>
<dbReference type="OrthoDB" id="9795496at2"/>
<feature type="transmembrane region" description="Helical" evidence="6">
    <location>
        <begin position="93"/>
        <end position="111"/>
    </location>
</feature>
<feature type="transmembrane region" description="Helical" evidence="6">
    <location>
        <begin position="123"/>
        <end position="143"/>
    </location>
</feature>
<keyword evidence="4 6" id="KW-1133">Transmembrane helix</keyword>
<evidence type="ECO:0000256" key="5">
    <source>
        <dbReference type="ARBA" id="ARBA00023136"/>
    </source>
</evidence>
<dbReference type="Gene3D" id="1.20.1260.100">
    <property type="entry name" value="TspO/MBR protein"/>
    <property type="match status" value="1"/>
</dbReference>
<feature type="transmembrane region" description="Helical" evidence="6">
    <location>
        <begin position="35"/>
        <end position="56"/>
    </location>
</feature>
<proteinExistence type="inferred from homology"/>
<evidence type="ECO:0000313" key="8">
    <source>
        <dbReference type="Proteomes" id="UP000289411"/>
    </source>
</evidence>
<keyword evidence="3 6" id="KW-0812">Transmembrane</keyword>
<protein>
    <submittedName>
        <fullName evidence="7">Tryptophan-rich sensory protein</fullName>
    </submittedName>
</protein>
<comment type="caution">
    <text evidence="7">The sequence shown here is derived from an EMBL/GenBank/DDBJ whole genome shotgun (WGS) entry which is preliminary data.</text>
</comment>
<dbReference type="AlphaFoldDB" id="A0A4Q2RGU1"/>
<keyword evidence="8" id="KW-1185">Reference proteome</keyword>